<organism evidence="8 9">
    <name type="scientific">Mongoliitalea lutea</name>
    <dbReference type="NCBI Taxonomy" id="849756"/>
    <lineage>
        <taxon>Bacteria</taxon>
        <taxon>Pseudomonadati</taxon>
        <taxon>Bacteroidota</taxon>
        <taxon>Cytophagia</taxon>
        <taxon>Cytophagales</taxon>
        <taxon>Cyclobacteriaceae</taxon>
        <taxon>Mongoliitalea</taxon>
    </lineage>
</organism>
<evidence type="ECO:0000313" key="9">
    <source>
        <dbReference type="Proteomes" id="UP000642809"/>
    </source>
</evidence>
<proteinExistence type="predicted"/>
<dbReference type="InterPro" id="IPR009057">
    <property type="entry name" value="Homeodomain-like_sf"/>
</dbReference>
<keyword evidence="5" id="KW-0597">Phosphoprotein</keyword>
<dbReference type="RefSeq" id="WP_189578856.1">
    <property type="nucleotide sequence ID" value="NZ_BMYF01000002.1"/>
</dbReference>
<dbReference type="GO" id="GO:0043565">
    <property type="term" value="F:sequence-specific DNA binding"/>
    <property type="evidence" value="ECO:0007669"/>
    <property type="project" value="InterPro"/>
</dbReference>
<dbReference type="PRINTS" id="PR01590">
    <property type="entry name" value="HTHFIS"/>
</dbReference>
<accession>A0A8J3CUT4</accession>
<evidence type="ECO:0000256" key="2">
    <source>
        <dbReference type="ARBA" id="ARBA00022840"/>
    </source>
</evidence>
<gene>
    <name evidence="8" type="ORF">GCM10008106_04850</name>
</gene>
<dbReference type="GO" id="GO:0000160">
    <property type="term" value="P:phosphorelay signal transduction system"/>
    <property type="evidence" value="ECO:0007669"/>
    <property type="project" value="InterPro"/>
</dbReference>
<dbReference type="Gene3D" id="1.10.8.60">
    <property type="match status" value="1"/>
</dbReference>
<dbReference type="Gene3D" id="3.40.50.2300">
    <property type="match status" value="1"/>
</dbReference>
<dbReference type="EMBL" id="BMYF01000002">
    <property type="protein sequence ID" value="GHB27149.1"/>
    <property type="molecule type" value="Genomic_DNA"/>
</dbReference>
<evidence type="ECO:0000256" key="1">
    <source>
        <dbReference type="ARBA" id="ARBA00022741"/>
    </source>
</evidence>
<keyword evidence="2" id="KW-0067">ATP-binding</keyword>
<dbReference type="PROSITE" id="PS50110">
    <property type="entry name" value="RESPONSE_REGULATORY"/>
    <property type="match status" value="1"/>
</dbReference>
<dbReference type="SUPFAM" id="SSF52540">
    <property type="entry name" value="P-loop containing nucleoside triphosphate hydrolases"/>
    <property type="match status" value="1"/>
</dbReference>
<keyword evidence="1" id="KW-0547">Nucleotide-binding</keyword>
<keyword evidence="4" id="KW-0804">Transcription</keyword>
<keyword evidence="9" id="KW-1185">Reference proteome</keyword>
<reference evidence="8" key="1">
    <citation type="journal article" date="2014" name="Int. J. Syst. Evol. Microbiol.">
        <title>Complete genome sequence of Corynebacterium casei LMG S-19264T (=DSM 44701T), isolated from a smear-ripened cheese.</title>
        <authorList>
            <consortium name="US DOE Joint Genome Institute (JGI-PGF)"/>
            <person name="Walter F."/>
            <person name="Albersmeier A."/>
            <person name="Kalinowski J."/>
            <person name="Ruckert C."/>
        </authorList>
    </citation>
    <scope>NUCLEOTIDE SEQUENCE</scope>
    <source>
        <strain evidence="8">KCTC 23224</strain>
    </source>
</reference>
<sequence length="449" mass="50970">MKKILLIEDDLSYQKLIKSFLTKQGFQVFSCEQKKEVFKWLEQEKIDLVITDYWLPDGTGLEVLKAIKEAYPSLKVIFISNYSEVRIAVKAMKVGAFEYITKPINPDELLQTIQQALKTKKKRVSESQELTFVVGKSQSFQKIFKHVELVAPTDLSVLLIGETGTGKEYLARKIHALSHRRTGPFVAVDCGAISSDLSSSELFGHVKGSFTGAVGDKTGYLEFANGGTLFLDEIGNLQPEIQSKLLRALQERSVKKVGSNQEVPLDIRIIAATNEDLENQQQSNFRLDLYHRINEFRIDVPPLRERKEDISLFTEHFVQQSNAQFNKSVDGLSVQVAHVFNQYAWYGNLRELKNLIRRAVLLAETNRITEDLLPADFLKNPKVTDTAPTNSAEYSITDVGSFKEHTEILEEKLIKEALELFRHNKSKAAAHLGIDRKTLYLKMKKFGID</sequence>
<protein>
    <submittedName>
        <fullName evidence="8">Sigma-54-dependent Fis family transcriptional regulator</fullName>
    </submittedName>
</protein>
<dbReference type="Proteomes" id="UP000642809">
    <property type="component" value="Unassembled WGS sequence"/>
</dbReference>
<comment type="caution">
    <text evidence="8">The sequence shown here is derived from an EMBL/GenBank/DDBJ whole genome shotgun (WGS) entry which is preliminary data.</text>
</comment>
<dbReference type="Pfam" id="PF00072">
    <property type="entry name" value="Response_reg"/>
    <property type="match status" value="1"/>
</dbReference>
<dbReference type="InterPro" id="IPR011006">
    <property type="entry name" value="CheY-like_superfamily"/>
</dbReference>
<dbReference type="InterPro" id="IPR002078">
    <property type="entry name" value="Sigma_54_int"/>
</dbReference>
<dbReference type="PROSITE" id="PS50045">
    <property type="entry name" value="SIGMA54_INTERACT_4"/>
    <property type="match status" value="1"/>
</dbReference>
<dbReference type="InterPro" id="IPR025662">
    <property type="entry name" value="Sigma_54_int_dom_ATP-bd_1"/>
</dbReference>
<feature type="modified residue" description="4-aspartylphosphate" evidence="5">
    <location>
        <position position="52"/>
    </location>
</feature>
<dbReference type="SMART" id="SM00382">
    <property type="entry name" value="AAA"/>
    <property type="match status" value="1"/>
</dbReference>
<dbReference type="AlphaFoldDB" id="A0A8J3CUT4"/>
<evidence type="ECO:0000256" key="3">
    <source>
        <dbReference type="ARBA" id="ARBA00023015"/>
    </source>
</evidence>
<name>A0A8J3CUT4_9BACT</name>
<dbReference type="SUPFAM" id="SSF46689">
    <property type="entry name" value="Homeodomain-like"/>
    <property type="match status" value="1"/>
</dbReference>
<dbReference type="CDD" id="cd00009">
    <property type="entry name" value="AAA"/>
    <property type="match status" value="1"/>
</dbReference>
<feature type="domain" description="Response regulatory" evidence="7">
    <location>
        <begin position="3"/>
        <end position="117"/>
    </location>
</feature>
<dbReference type="InterPro" id="IPR027417">
    <property type="entry name" value="P-loop_NTPase"/>
</dbReference>
<dbReference type="InterPro" id="IPR025943">
    <property type="entry name" value="Sigma_54_int_dom_ATP-bd_2"/>
</dbReference>
<evidence type="ECO:0000313" key="8">
    <source>
        <dbReference type="EMBL" id="GHB27149.1"/>
    </source>
</evidence>
<dbReference type="Gene3D" id="1.10.10.60">
    <property type="entry name" value="Homeodomain-like"/>
    <property type="match status" value="1"/>
</dbReference>
<dbReference type="PROSITE" id="PS00675">
    <property type="entry name" value="SIGMA54_INTERACT_1"/>
    <property type="match status" value="1"/>
</dbReference>
<evidence type="ECO:0000256" key="4">
    <source>
        <dbReference type="ARBA" id="ARBA00023163"/>
    </source>
</evidence>
<evidence type="ECO:0000256" key="5">
    <source>
        <dbReference type="PROSITE-ProRule" id="PRU00169"/>
    </source>
</evidence>
<dbReference type="PROSITE" id="PS00676">
    <property type="entry name" value="SIGMA54_INTERACT_2"/>
    <property type="match status" value="1"/>
</dbReference>
<dbReference type="SMART" id="SM00448">
    <property type="entry name" value="REC"/>
    <property type="match status" value="1"/>
</dbReference>
<dbReference type="Pfam" id="PF00158">
    <property type="entry name" value="Sigma54_activat"/>
    <property type="match status" value="1"/>
</dbReference>
<dbReference type="GO" id="GO:0005524">
    <property type="term" value="F:ATP binding"/>
    <property type="evidence" value="ECO:0007669"/>
    <property type="project" value="UniProtKB-KW"/>
</dbReference>
<dbReference type="InterPro" id="IPR003593">
    <property type="entry name" value="AAA+_ATPase"/>
</dbReference>
<dbReference type="Pfam" id="PF02954">
    <property type="entry name" value="HTH_8"/>
    <property type="match status" value="1"/>
</dbReference>
<dbReference type="InterPro" id="IPR058031">
    <property type="entry name" value="AAA_lid_NorR"/>
</dbReference>
<dbReference type="SUPFAM" id="SSF52172">
    <property type="entry name" value="CheY-like"/>
    <property type="match status" value="1"/>
</dbReference>
<dbReference type="GO" id="GO:0006355">
    <property type="term" value="P:regulation of DNA-templated transcription"/>
    <property type="evidence" value="ECO:0007669"/>
    <property type="project" value="InterPro"/>
</dbReference>
<dbReference type="FunFam" id="3.40.50.300:FF:000006">
    <property type="entry name" value="DNA-binding transcriptional regulator NtrC"/>
    <property type="match status" value="1"/>
</dbReference>
<dbReference type="PANTHER" id="PTHR32071">
    <property type="entry name" value="TRANSCRIPTIONAL REGULATORY PROTEIN"/>
    <property type="match status" value="1"/>
</dbReference>
<dbReference type="InterPro" id="IPR001789">
    <property type="entry name" value="Sig_transdc_resp-reg_receiver"/>
</dbReference>
<dbReference type="PANTHER" id="PTHR32071:SF81">
    <property type="entry name" value="PROPIONATE CATABOLISM OPERON REGULATORY PROTEIN"/>
    <property type="match status" value="1"/>
</dbReference>
<dbReference type="Pfam" id="PF25601">
    <property type="entry name" value="AAA_lid_14"/>
    <property type="match status" value="1"/>
</dbReference>
<evidence type="ECO:0000259" key="6">
    <source>
        <dbReference type="PROSITE" id="PS50045"/>
    </source>
</evidence>
<evidence type="ECO:0000259" key="7">
    <source>
        <dbReference type="PROSITE" id="PS50110"/>
    </source>
</evidence>
<reference evidence="8" key="2">
    <citation type="submission" date="2020-09" db="EMBL/GenBank/DDBJ databases">
        <authorList>
            <person name="Sun Q."/>
            <person name="Kim S."/>
        </authorList>
    </citation>
    <scope>NUCLEOTIDE SEQUENCE</scope>
    <source>
        <strain evidence="8">KCTC 23224</strain>
    </source>
</reference>
<dbReference type="Gene3D" id="3.40.50.300">
    <property type="entry name" value="P-loop containing nucleotide triphosphate hydrolases"/>
    <property type="match status" value="1"/>
</dbReference>
<keyword evidence="3" id="KW-0805">Transcription regulation</keyword>
<feature type="domain" description="Sigma-54 factor interaction" evidence="6">
    <location>
        <begin position="133"/>
        <end position="361"/>
    </location>
</feature>
<dbReference type="InterPro" id="IPR002197">
    <property type="entry name" value="HTH_Fis"/>
</dbReference>